<feature type="binding site" evidence="17">
    <location>
        <position position="263"/>
    </location>
    <ligand>
        <name>(6S)-NADPHX</name>
        <dbReference type="ChEBI" id="CHEBI:64076"/>
    </ligand>
</feature>
<dbReference type="Gene3D" id="3.40.1190.20">
    <property type="match status" value="1"/>
</dbReference>
<evidence type="ECO:0000256" key="18">
    <source>
        <dbReference type="HAMAP-Rule" id="MF_01966"/>
    </source>
</evidence>
<keyword evidence="23" id="KW-1185">Reference proteome</keyword>
<organism evidence="22 23">
    <name type="scientific">Oligosphaera ethanolica</name>
    <dbReference type="NCBI Taxonomy" id="760260"/>
    <lineage>
        <taxon>Bacteria</taxon>
        <taxon>Pseudomonadati</taxon>
        <taxon>Lentisphaerota</taxon>
        <taxon>Oligosphaeria</taxon>
        <taxon>Oligosphaerales</taxon>
        <taxon>Oligosphaeraceae</taxon>
        <taxon>Oligosphaera</taxon>
    </lineage>
</organism>
<dbReference type="InterPro" id="IPR030677">
    <property type="entry name" value="Nnr"/>
</dbReference>
<dbReference type="InterPro" id="IPR017953">
    <property type="entry name" value="Carbohydrate_kinase_pred_CS"/>
</dbReference>
<evidence type="ECO:0000256" key="13">
    <source>
        <dbReference type="ARBA" id="ARBA00023268"/>
    </source>
</evidence>
<feature type="binding site" evidence="17">
    <location>
        <position position="333"/>
    </location>
    <ligand>
        <name>(6S)-NADPHX</name>
        <dbReference type="ChEBI" id="CHEBI:64076"/>
    </ligand>
</feature>
<comment type="cofactor">
    <cofactor evidence="18 19">
        <name>K(+)</name>
        <dbReference type="ChEBI" id="CHEBI:29103"/>
    </cofactor>
    <text evidence="18 19">Binds 1 potassium ion per subunit.</text>
</comment>
<dbReference type="Gene3D" id="3.40.50.10260">
    <property type="entry name" value="YjeF N-terminal domain"/>
    <property type="match status" value="1"/>
</dbReference>
<reference evidence="22" key="1">
    <citation type="submission" date="2023-07" db="EMBL/GenBank/DDBJ databases">
        <title>Genomic Encyclopedia of Type Strains, Phase IV (KMG-IV): sequencing the most valuable type-strain genomes for metagenomic binning, comparative biology and taxonomic classification.</title>
        <authorList>
            <person name="Goeker M."/>
        </authorList>
    </citation>
    <scope>NUCLEOTIDE SEQUENCE</scope>
    <source>
        <strain evidence="22">DSM 24202</strain>
    </source>
</reference>
<evidence type="ECO:0000256" key="16">
    <source>
        <dbReference type="ARBA" id="ARBA00049209"/>
    </source>
</evidence>
<dbReference type="PANTHER" id="PTHR12592:SF0">
    <property type="entry name" value="ATP-DEPENDENT (S)-NAD(P)H-HYDRATE DEHYDRATASE"/>
    <property type="match status" value="1"/>
</dbReference>
<evidence type="ECO:0000256" key="12">
    <source>
        <dbReference type="ARBA" id="ARBA00023239"/>
    </source>
</evidence>
<feature type="binding site" evidence="18">
    <location>
        <position position="165"/>
    </location>
    <ligand>
        <name>K(+)</name>
        <dbReference type="ChEBI" id="CHEBI:29103"/>
    </ligand>
</feature>
<feature type="binding site" evidence="18">
    <location>
        <begin position="133"/>
        <end position="139"/>
    </location>
    <ligand>
        <name>(6S)-NADPHX</name>
        <dbReference type="ChEBI" id="CHEBI:64076"/>
    </ligand>
</feature>
<feature type="binding site" evidence="18">
    <location>
        <begin position="62"/>
        <end position="66"/>
    </location>
    <ligand>
        <name>(6S)-NADPHX</name>
        <dbReference type="ChEBI" id="CHEBI:64076"/>
    </ligand>
</feature>
<evidence type="ECO:0000256" key="17">
    <source>
        <dbReference type="HAMAP-Rule" id="MF_01965"/>
    </source>
</evidence>
<evidence type="ECO:0000256" key="8">
    <source>
        <dbReference type="ARBA" id="ARBA00022857"/>
    </source>
</evidence>
<dbReference type="PIRSF" id="PIRSF017184">
    <property type="entry name" value="Nnr"/>
    <property type="match status" value="1"/>
</dbReference>
<dbReference type="GO" id="GO:0005524">
    <property type="term" value="F:ATP binding"/>
    <property type="evidence" value="ECO:0007669"/>
    <property type="project" value="UniProtKB-UniRule"/>
</dbReference>
<dbReference type="Proteomes" id="UP001238163">
    <property type="component" value="Unassembled WGS sequence"/>
</dbReference>
<proteinExistence type="inferred from homology"/>
<dbReference type="PANTHER" id="PTHR12592">
    <property type="entry name" value="ATP-DEPENDENT (S)-NAD(P)H-HYDRATE DEHYDRATASE FAMILY MEMBER"/>
    <property type="match status" value="1"/>
</dbReference>
<evidence type="ECO:0000256" key="3">
    <source>
        <dbReference type="ARBA" id="ARBA00006001"/>
    </source>
</evidence>
<dbReference type="SUPFAM" id="SSF53613">
    <property type="entry name" value="Ribokinase-like"/>
    <property type="match status" value="1"/>
</dbReference>
<dbReference type="Pfam" id="PF03853">
    <property type="entry name" value="YjeF_N"/>
    <property type="match status" value="1"/>
</dbReference>
<name>A0AAE3VDN2_9BACT</name>
<keyword evidence="11 18" id="KW-0413">Isomerase</keyword>
<keyword evidence="5 18" id="KW-0479">Metal-binding</keyword>
<dbReference type="GO" id="GO:0052856">
    <property type="term" value="F:NAD(P)HX epimerase activity"/>
    <property type="evidence" value="ECO:0007669"/>
    <property type="project" value="UniProtKB-UniRule"/>
</dbReference>
<comment type="similarity">
    <text evidence="17">Belongs to the NnrD/CARKD family.</text>
</comment>
<evidence type="ECO:0000256" key="14">
    <source>
        <dbReference type="ARBA" id="ARBA00025153"/>
    </source>
</evidence>
<comment type="catalytic activity">
    <reaction evidence="16 17 19">
        <text>(6S)-NADPHX + ADP = AMP + phosphate + NADPH + H(+)</text>
        <dbReference type="Rhea" id="RHEA:32235"/>
        <dbReference type="ChEBI" id="CHEBI:15378"/>
        <dbReference type="ChEBI" id="CHEBI:43474"/>
        <dbReference type="ChEBI" id="CHEBI:57783"/>
        <dbReference type="ChEBI" id="CHEBI:64076"/>
        <dbReference type="ChEBI" id="CHEBI:456215"/>
        <dbReference type="ChEBI" id="CHEBI:456216"/>
        <dbReference type="EC" id="4.2.1.136"/>
    </reaction>
</comment>
<evidence type="ECO:0000313" key="23">
    <source>
        <dbReference type="Proteomes" id="UP001238163"/>
    </source>
</evidence>
<feature type="binding site" evidence="17">
    <location>
        <position position="382"/>
    </location>
    <ligand>
        <name>(6S)-NADPHX</name>
        <dbReference type="ChEBI" id="CHEBI:64076"/>
    </ligand>
</feature>
<dbReference type="InterPro" id="IPR004443">
    <property type="entry name" value="YjeF_N_dom"/>
</dbReference>
<keyword evidence="6 17" id="KW-0547">Nucleotide-binding</keyword>
<keyword evidence="9 18" id="KW-0630">Potassium</keyword>
<feature type="binding site" evidence="18">
    <location>
        <position position="63"/>
    </location>
    <ligand>
        <name>K(+)</name>
        <dbReference type="ChEBI" id="CHEBI:29103"/>
    </ligand>
</feature>
<evidence type="ECO:0000256" key="1">
    <source>
        <dbReference type="ARBA" id="ARBA00000013"/>
    </source>
</evidence>
<comment type="caution">
    <text evidence="22">The sequence shown here is derived from an EMBL/GenBank/DDBJ whole genome shotgun (WGS) entry which is preliminary data.</text>
</comment>
<comment type="similarity">
    <text evidence="3 19">In the N-terminal section; belongs to the NnrE/AIBP family.</text>
</comment>
<dbReference type="EC" id="5.1.99.6" evidence="19"/>
<feature type="domain" description="YjeF C-terminal" evidence="20">
    <location>
        <begin position="228"/>
        <end position="509"/>
    </location>
</feature>
<dbReference type="RefSeq" id="WP_307259705.1">
    <property type="nucleotide sequence ID" value="NZ_JAUSVL010000001.1"/>
</dbReference>
<comment type="catalytic activity">
    <reaction evidence="1 18 19">
        <text>(6R)-NADHX = (6S)-NADHX</text>
        <dbReference type="Rhea" id="RHEA:32215"/>
        <dbReference type="ChEBI" id="CHEBI:64074"/>
        <dbReference type="ChEBI" id="CHEBI:64075"/>
        <dbReference type="EC" id="5.1.99.6"/>
    </reaction>
</comment>
<comment type="function">
    <text evidence="18">Catalyzes the epimerization of the S- and R-forms of NAD(P)HX, a damaged form of NAD(P)H that is a result of enzymatic or heat-dependent hydration. This is a prerequisite for the S-specific NAD(P)H-hydrate dehydratase to allow the repair of both epimers of NAD(P)HX.</text>
</comment>
<evidence type="ECO:0000256" key="9">
    <source>
        <dbReference type="ARBA" id="ARBA00022958"/>
    </source>
</evidence>
<feature type="binding site" evidence="18">
    <location>
        <position position="129"/>
    </location>
    <ligand>
        <name>K(+)</name>
        <dbReference type="ChEBI" id="CHEBI:29103"/>
    </ligand>
</feature>
<dbReference type="InterPro" id="IPR029056">
    <property type="entry name" value="Ribokinase-like"/>
</dbReference>
<dbReference type="PROSITE" id="PS01050">
    <property type="entry name" value="YJEF_C_2"/>
    <property type="match status" value="1"/>
</dbReference>
<feature type="binding site" evidence="18">
    <location>
        <position position="144"/>
    </location>
    <ligand>
        <name>(6S)-NADPHX</name>
        <dbReference type="ChEBI" id="CHEBI:64076"/>
    </ligand>
</feature>
<feature type="binding site" evidence="17">
    <location>
        <position position="452"/>
    </location>
    <ligand>
        <name>(6S)-NADPHX</name>
        <dbReference type="ChEBI" id="CHEBI:64076"/>
    </ligand>
</feature>
<evidence type="ECO:0000256" key="6">
    <source>
        <dbReference type="ARBA" id="ARBA00022741"/>
    </source>
</evidence>
<dbReference type="GO" id="GO:0046872">
    <property type="term" value="F:metal ion binding"/>
    <property type="evidence" value="ECO:0007669"/>
    <property type="project" value="UniProtKB-UniRule"/>
</dbReference>
<dbReference type="AlphaFoldDB" id="A0AAE3VDN2"/>
<evidence type="ECO:0000256" key="10">
    <source>
        <dbReference type="ARBA" id="ARBA00023027"/>
    </source>
</evidence>
<keyword evidence="12 17" id="KW-0456">Lyase</keyword>
<keyword evidence="10 17" id="KW-0520">NAD</keyword>
<dbReference type="HAMAP" id="MF_01966">
    <property type="entry name" value="NADHX_epimerase"/>
    <property type="match status" value="1"/>
</dbReference>
<dbReference type="GO" id="GO:0110051">
    <property type="term" value="P:metabolite repair"/>
    <property type="evidence" value="ECO:0007669"/>
    <property type="project" value="TreeGrafter"/>
</dbReference>
<evidence type="ECO:0000259" key="21">
    <source>
        <dbReference type="PROSITE" id="PS51385"/>
    </source>
</evidence>
<dbReference type="InterPro" id="IPR036652">
    <property type="entry name" value="YjeF_N_dom_sf"/>
</dbReference>
<comment type="subunit">
    <text evidence="17">Homotetramer.</text>
</comment>
<keyword evidence="8 17" id="KW-0521">NADP</keyword>
<comment type="catalytic activity">
    <reaction evidence="2 18 19">
        <text>(6R)-NADPHX = (6S)-NADPHX</text>
        <dbReference type="Rhea" id="RHEA:32227"/>
        <dbReference type="ChEBI" id="CHEBI:64076"/>
        <dbReference type="ChEBI" id="CHEBI:64077"/>
        <dbReference type="EC" id="5.1.99.6"/>
    </reaction>
</comment>
<evidence type="ECO:0000259" key="20">
    <source>
        <dbReference type="PROSITE" id="PS51383"/>
    </source>
</evidence>
<dbReference type="Pfam" id="PF01256">
    <property type="entry name" value="Carb_kinase"/>
    <property type="match status" value="1"/>
</dbReference>
<dbReference type="InterPro" id="IPR000631">
    <property type="entry name" value="CARKD"/>
</dbReference>
<feature type="binding site" evidence="18">
    <location>
        <position position="162"/>
    </location>
    <ligand>
        <name>(6S)-NADPHX</name>
        <dbReference type="ChEBI" id="CHEBI:64076"/>
    </ligand>
</feature>
<evidence type="ECO:0000256" key="2">
    <source>
        <dbReference type="ARBA" id="ARBA00000909"/>
    </source>
</evidence>
<evidence type="ECO:0000256" key="7">
    <source>
        <dbReference type="ARBA" id="ARBA00022840"/>
    </source>
</evidence>
<comment type="similarity">
    <text evidence="4 19">In the C-terminal section; belongs to the NnrD/CARKD family.</text>
</comment>
<feature type="domain" description="YjeF N-terminal" evidence="21">
    <location>
        <begin position="9"/>
        <end position="218"/>
    </location>
</feature>
<keyword evidence="13" id="KW-0511">Multifunctional enzyme</keyword>
<dbReference type="HAMAP" id="MF_01965">
    <property type="entry name" value="NADHX_dehydratase"/>
    <property type="match status" value="1"/>
</dbReference>
<evidence type="ECO:0000256" key="11">
    <source>
        <dbReference type="ARBA" id="ARBA00023235"/>
    </source>
</evidence>
<comment type="function">
    <text evidence="14 19">Bifunctional enzyme that catalyzes the epimerization of the S- and R-forms of NAD(P)HX and the dehydration of the S-form of NAD(P)HX at the expense of ADP, which is converted to AMP. This allows the repair of both epimers of NAD(P)HX, a damaged form of NAD(P)H that is a result of enzymatic or heat-dependent hydration.</text>
</comment>
<dbReference type="GO" id="GO:0046496">
    <property type="term" value="P:nicotinamide nucleotide metabolic process"/>
    <property type="evidence" value="ECO:0007669"/>
    <property type="project" value="UniProtKB-UniRule"/>
</dbReference>
<evidence type="ECO:0000256" key="19">
    <source>
        <dbReference type="PIRNR" id="PIRNR017184"/>
    </source>
</evidence>
<evidence type="ECO:0000313" key="22">
    <source>
        <dbReference type="EMBL" id="MDQ0288383.1"/>
    </source>
</evidence>
<gene>
    <name evidence="18" type="primary">nnrE</name>
    <name evidence="17" type="synonym">nnrD</name>
    <name evidence="22" type="ORF">J3R75_000490</name>
</gene>
<feature type="binding site" evidence="17">
    <location>
        <position position="451"/>
    </location>
    <ligand>
        <name>AMP</name>
        <dbReference type="ChEBI" id="CHEBI:456215"/>
    </ligand>
</feature>
<dbReference type="PROSITE" id="PS51383">
    <property type="entry name" value="YJEF_C_3"/>
    <property type="match status" value="1"/>
</dbReference>
<comment type="function">
    <text evidence="17">Catalyzes the dehydration of the S-form of NAD(P)HX at the expense of ADP, which is converted to AMP. Together with NAD(P)HX epimerase, which catalyzes the epimerization of the S- and R-forms, the enzyme allows the repair of both epimers of NAD(P)HX, a damaged form of NAD(P)H that is a result of enzymatic or heat-dependent hydration.</text>
</comment>
<dbReference type="CDD" id="cd01171">
    <property type="entry name" value="YXKO-related"/>
    <property type="match status" value="1"/>
</dbReference>
<keyword evidence="7 17" id="KW-0067">ATP-binding</keyword>
<comment type="catalytic activity">
    <reaction evidence="15 17 19">
        <text>(6S)-NADHX + ADP = AMP + phosphate + NADH + H(+)</text>
        <dbReference type="Rhea" id="RHEA:32223"/>
        <dbReference type="ChEBI" id="CHEBI:15378"/>
        <dbReference type="ChEBI" id="CHEBI:43474"/>
        <dbReference type="ChEBI" id="CHEBI:57945"/>
        <dbReference type="ChEBI" id="CHEBI:64074"/>
        <dbReference type="ChEBI" id="CHEBI:456215"/>
        <dbReference type="ChEBI" id="CHEBI:456216"/>
        <dbReference type="EC" id="4.2.1.136"/>
    </reaction>
</comment>
<dbReference type="NCBIfam" id="TIGR00197">
    <property type="entry name" value="yjeF_nterm"/>
    <property type="match status" value="1"/>
</dbReference>
<comment type="cofactor">
    <cofactor evidence="17">
        <name>Mg(2+)</name>
        <dbReference type="ChEBI" id="CHEBI:18420"/>
    </cofactor>
</comment>
<evidence type="ECO:0000256" key="4">
    <source>
        <dbReference type="ARBA" id="ARBA00009524"/>
    </source>
</evidence>
<dbReference type="EC" id="4.2.1.136" evidence="19"/>
<dbReference type="PROSITE" id="PS51385">
    <property type="entry name" value="YJEF_N"/>
    <property type="match status" value="1"/>
</dbReference>
<accession>A0AAE3VDN2</accession>
<evidence type="ECO:0000256" key="5">
    <source>
        <dbReference type="ARBA" id="ARBA00022723"/>
    </source>
</evidence>
<dbReference type="SUPFAM" id="SSF64153">
    <property type="entry name" value="YjeF N-terminal domain-like"/>
    <property type="match status" value="1"/>
</dbReference>
<evidence type="ECO:0000256" key="15">
    <source>
        <dbReference type="ARBA" id="ARBA00048238"/>
    </source>
</evidence>
<dbReference type="NCBIfam" id="TIGR00196">
    <property type="entry name" value="yjeF_cterm"/>
    <property type="match status" value="1"/>
</dbReference>
<comment type="similarity">
    <text evidence="18">Belongs to the NnrE/AIBP family.</text>
</comment>
<dbReference type="EMBL" id="JAUSVL010000001">
    <property type="protein sequence ID" value="MDQ0288383.1"/>
    <property type="molecule type" value="Genomic_DNA"/>
</dbReference>
<sequence>MDIISVDDMRRLDALAISNGSASGFELMDHAGKGAAEEILCYLEGLPPRQRRRIVVLAGKGNNGGDAWVVARVLHQQGLTVKLYSCCRRDELPADARLHAALLPAAVPRREAISELPAEALQPGGVIIDGLLGTGLHGAPRDPYRRVIDQVNASGLPVVALDIPSGLDGDSGAAECAIVADLTLTMAFPKTGLVRGDGPRLCGAIHVIDIGFPPAVTAAAQSLGRAFTQADAAALLRRRDRAAHKNSLGHVLCVAGSRQYAGAAALCAGAALRSGAGLVTLAHPAAMPRPASPHALICTPLGDTQRDDVFGDAMVPQLQQALLNKNAVVYGPGSSPAATPDVLRALLAAAIPMVIDADGLRLLAAHPELLDAARAGLVLTPHPGEMAALLRGVGLVDAMPASRSEQAKALAARCHAVVVLKGQHSVVATPDGREPTINLSGTAALATAGTGDVLAGMIGAMIAQGMSMEDAARCAVFVHGVCAECWHDAQRALIADDVVELIGSALRLVAPNA</sequence>
<protein>
    <recommendedName>
        <fullName evidence="19">Bifunctional NAD(P)H-hydrate repair enzyme</fullName>
    </recommendedName>
    <alternativeName>
        <fullName evidence="19">Nicotinamide nucleotide repair protein</fullName>
    </alternativeName>
    <domain>
        <recommendedName>
            <fullName evidence="19">ADP-dependent (S)-NAD(P)H-hydrate dehydratase</fullName>
            <ecNumber evidence="19">4.2.1.136</ecNumber>
        </recommendedName>
        <alternativeName>
            <fullName evidence="19">ADP-dependent NAD(P)HX dehydratase</fullName>
        </alternativeName>
    </domain>
    <domain>
        <recommendedName>
            <fullName evidence="19">NAD(P)H-hydrate epimerase</fullName>
            <ecNumber evidence="19">5.1.99.6</ecNumber>
        </recommendedName>
    </domain>
</protein>
<feature type="binding site" evidence="17">
    <location>
        <begin position="421"/>
        <end position="425"/>
    </location>
    <ligand>
        <name>AMP</name>
        <dbReference type="ChEBI" id="CHEBI:456215"/>
    </ligand>
</feature>
<dbReference type="GO" id="GO:0052855">
    <property type="term" value="F:ADP-dependent NAD(P)H-hydrate dehydratase activity"/>
    <property type="evidence" value="ECO:0007669"/>
    <property type="project" value="UniProtKB-UniRule"/>
</dbReference>